<accession>A0AAW2K4M9</accession>
<evidence type="ECO:0008006" key="2">
    <source>
        <dbReference type="Google" id="ProtNLM"/>
    </source>
</evidence>
<proteinExistence type="predicted"/>
<dbReference type="EMBL" id="JACGWJ010000030">
    <property type="protein sequence ID" value="KAL0301880.1"/>
    <property type="molecule type" value="Genomic_DNA"/>
</dbReference>
<evidence type="ECO:0000313" key="1">
    <source>
        <dbReference type="EMBL" id="KAL0301880.1"/>
    </source>
</evidence>
<reference evidence="1" key="2">
    <citation type="journal article" date="2024" name="Plant">
        <title>Genomic evolution and insights into agronomic trait innovations of Sesamum species.</title>
        <authorList>
            <person name="Miao H."/>
            <person name="Wang L."/>
            <person name="Qu L."/>
            <person name="Liu H."/>
            <person name="Sun Y."/>
            <person name="Le M."/>
            <person name="Wang Q."/>
            <person name="Wei S."/>
            <person name="Zheng Y."/>
            <person name="Lin W."/>
            <person name="Duan Y."/>
            <person name="Cao H."/>
            <person name="Xiong S."/>
            <person name="Wang X."/>
            <person name="Wei L."/>
            <person name="Li C."/>
            <person name="Ma Q."/>
            <person name="Ju M."/>
            <person name="Zhao R."/>
            <person name="Li G."/>
            <person name="Mu C."/>
            <person name="Tian Q."/>
            <person name="Mei H."/>
            <person name="Zhang T."/>
            <person name="Gao T."/>
            <person name="Zhang H."/>
        </authorList>
    </citation>
    <scope>NUCLEOTIDE SEQUENCE</scope>
    <source>
        <strain evidence="1">G02</strain>
    </source>
</reference>
<dbReference type="AlphaFoldDB" id="A0AAW2K4M9"/>
<protein>
    <recommendedName>
        <fullName evidence="2">Reverse transcriptase domain-containing protein</fullName>
    </recommendedName>
</protein>
<reference evidence="1" key="1">
    <citation type="submission" date="2020-06" db="EMBL/GenBank/DDBJ databases">
        <authorList>
            <person name="Li T."/>
            <person name="Hu X."/>
            <person name="Zhang T."/>
            <person name="Song X."/>
            <person name="Zhang H."/>
            <person name="Dai N."/>
            <person name="Sheng W."/>
            <person name="Hou X."/>
            <person name="Wei L."/>
        </authorList>
    </citation>
    <scope>NUCLEOTIDE SEQUENCE</scope>
    <source>
        <strain evidence="1">G02</strain>
        <tissue evidence="1">Leaf</tissue>
    </source>
</reference>
<organism evidence="1">
    <name type="scientific">Sesamum radiatum</name>
    <name type="common">Black benniseed</name>
    <dbReference type="NCBI Taxonomy" id="300843"/>
    <lineage>
        <taxon>Eukaryota</taxon>
        <taxon>Viridiplantae</taxon>
        <taxon>Streptophyta</taxon>
        <taxon>Embryophyta</taxon>
        <taxon>Tracheophyta</taxon>
        <taxon>Spermatophyta</taxon>
        <taxon>Magnoliopsida</taxon>
        <taxon>eudicotyledons</taxon>
        <taxon>Gunneridae</taxon>
        <taxon>Pentapetalae</taxon>
        <taxon>asterids</taxon>
        <taxon>lamiids</taxon>
        <taxon>Lamiales</taxon>
        <taxon>Pedaliaceae</taxon>
        <taxon>Sesamum</taxon>
    </lineage>
</organism>
<sequence length="106" mass="11963">MLRKAEEEGAMHGVRVCQGGPRVPHLLFTYDKFIFCDTNREALELITGLLAKFESRSGLQVNYQKCGVVFSRNGPLHIQEELAGLLRVVRITKNDKYLGLPSIFGR</sequence>
<gene>
    <name evidence="1" type="ORF">Sradi_6464800</name>
</gene>
<name>A0AAW2K4M9_SESRA</name>
<comment type="caution">
    <text evidence="1">The sequence shown here is derived from an EMBL/GenBank/DDBJ whole genome shotgun (WGS) entry which is preliminary data.</text>
</comment>